<dbReference type="EMBL" id="EF101928">
    <property type="protein sequence ID" value="ABT16608.1"/>
    <property type="molecule type" value="Genomic_DNA"/>
</dbReference>
<keyword evidence="1" id="KW-1133">Transmembrane helix</keyword>
<accession>A7K984</accession>
<feature type="domain" description="Minor capsid protein P9 transmembrane helices" evidence="2">
    <location>
        <begin position="11"/>
        <end position="76"/>
    </location>
</feature>
<dbReference type="InterPro" id="IPR043915">
    <property type="entry name" value="P9_TM"/>
</dbReference>
<proteinExistence type="predicted"/>
<reference evidence="3 4" key="1">
    <citation type="submission" date="2006-09" db="EMBL/GenBank/DDBJ databases">
        <title>Sequence and annotation of the 288-kb ATCV-1 virus that infects an endosymbiotic Chlorella strain of the heliozoon Acanthocystis turfacea.</title>
        <authorList>
            <person name="Fitzgerald L.A."/>
            <person name="Graves M.V."/>
            <person name="Li X."/>
            <person name="Pfitzner A.J.P."/>
            <person name="Hartigan J."/>
            <person name="Van Etten J.L."/>
        </authorList>
    </citation>
    <scope>NUCLEOTIDE SEQUENCE [LARGE SCALE GENOMIC DNA]</scope>
    <source>
        <strain evidence="3 4">ATCV-1</strain>
    </source>
</reference>
<keyword evidence="1" id="KW-0472">Membrane</keyword>
<dbReference type="GeneID" id="5470639"/>
<protein>
    <submittedName>
        <fullName evidence="3">Uncharacterized protein Z474R</fullName>
    </submittedName>
</protein>
<dbReference type="RefSeq" id="YP_001426955.1">
    <property type="nucleotide sequence ID" value="NC_008724.1"/>
</dbReference>
<sequence length="209" mass="23286">MITETLNADAIWFKDIRVLLLRPSEIIPSRDQSDAERINAIVRLVLYCSLAVALIRSNIMYLVLGLAIIAIISLAFAMGEKKKKKNESYSNLRPTTVKRERKACSPTTADNPFSNATVGALLGDEGRAPACSYDTPGVAKEMRKNFNKGLFRNLDDVYEVENSQRQFYTMPVTTGAPDTIAFAEFLYGSRGKTCKEDPAMCEPRFASRD</sequence>
<evidence type="ECO:0000259" key="2">
    <source>
        <dbReference type="Pfam" id="PF19066"/>
    </source>
</evidence>
<dbReference type="Pfam" id="PF19066">
    <property type="entry name" value="P9_TM"/>
    <property type="match status" value="1"/>
</dbReference>
<dbReference type="KEGG" id="vg:5470639"/>
<name>A7K984_9PHYC</name>
<dbReference type="Proteomes" id="UP000202420">
    <property type="component" value="Segment"/>
</dbReference>
<evidence type="ECO:0000256" key="1">
    <source>
        <dbReference type="SAM" id="Phobius"/>
    </source>
</evidence>
<keyword evidence="4" id="KW-1185">Reference proteome</keyword>
<evidence type="ECO:0000313" key="3">
    <source>
        <dbReference type="EMBL" id="ABT16608.1"/>
    </source>
</evidence>
<evidence type="ECO:0000313" key="4">
    <source>
        <dbReference type="Proteomes" id="UP000202420"/>
    </source>
</evidence>
<dbReference type="OrthoDB" id="11549at10239"/>
<organism evidence="3 4">
    <name type="scientific">Chlorovirus heliozoae</name>
    <dbReference type="NCBI Taxonomy" id="322019"/>
    <lineage>
        <taxon>Viruses</taxon>
        <taxon>Varidnaviria</taxon>
        <taxon>Bamfordvirae</taxon>
        <taxon>Nucleocytoviricota</taxon>
        <taxon>Megaviricetes</taxon>
        <taxon>Algavirales</taxon>
        <taxon>Phycodnaviridae</taxon>
        <taxon>Chlorovirus</taxon>
    </lineage>
</organism>
<gene>
    <name evidence="3" type="primary">Z474R</name>
    <name evidence="3" type="ORF">ATCV1_Z474R</name>
</gene>
<feature type="transmembrane region" description="Helical" evidence="1">
    <location>
        <begin position="61"/>
        <end position="79"/>
    </location>
</feature>
<keyword evidence="1" id="KW-0812">Transmembrane</keyword>